<keyword evidence="4" id="KW-1185">Reference proteome</keyword>
<dbReference type="Gene3D" id="1.10.30.50">
    <property type="match status" value="1"/>
</dbReference>
<dbReference type="CDD" id="cd00085">
    <property type="entry name" value="HNHc"/>
    <property type="match status" value="1"/>
</dbReference>
<reference evidence="3 4" key="1">
    <citation type="submission" date="2018-06" db="EMBL/GenBank/DDBJ databases">
        <title>Genomic Encyclopedia of Type Strains, Phase IV (KMG-IV): sequencing the most valuable type-strain genomes for metagenomic binning, comparative biology and taxonomic classification.</title>
        <authorList>
            <person name="Goeker M."/>
        </authorList>
    </citation>
    <scope>NUCLEOTIDE SEQUENCE [LARGE SCALE GENOMIC DNA]</scope>
    <source>
        <strain evidence="3 4">DSM 25619</strain>
    </source>
</reference>
<feature type="domain" description="HNH nuclease" evidence="2">
    <location>
        <begin position="10"/>
        <end position="63"/>
    </location>
</feature>
<protein>
    <submittedName>
        <fullName evidence="3">HNH endonuclease</fullName>
    </submittedName>
</protein>
<keyword evidence="3" id="KW-0255">Endonuclease</keyword>
<dbReference type="Pfam" id="PF01844">
    <property type="entry name" value="HNH"/>
    <property type="match status" value="1"/>
</dbReference>
<dbReference type="GO" id="GO:0003676">
    <property type="term" value="F:nucleic acid binding"/>
    <property type="evidence" value="ECO:0007669"/>
    <property type="project" value="InterPro"/>
</dbReference>
<feature type="region of interest" description="Disordered" evidence="1">
    <location>
        <begin position="72"/>
        <end position="110"/>
    </location>
</feature>
<dbReference type="AlphaFoldDB" id="A0A366DNP3"/>
<dbReference type="GO" id="GO:0004519">
    <property type="term" value="F:endonuclease activity"/>
    <property type="evidence" value="ECO:0007669"/>
    <property type="project" value="UniProtKB-KW"/>
</dbReference>
<keyword evidence="3" id="KW-0540">Nuclease</keyword>
<dbReference type="RefSeq" id="WP_113946024.1">
    <property type="nucleotide sequence ID" value="NZ_JBHEEG010000011.1"/>
</dbReference>
<dbReference type="SMART" id="SM00507">
    <property type="entry name" value="HNHc"/>
    <property type="match status" value="1"/>
</dbReference>
<organism evidence="3 4">
    <name type="scientific">Pseudochrobactrum asaccharolyticum</name>
    <dbReference type="NCBI Taxonomy" id="354351"/>
    <lineage>
        <taxon>Bacteria</taxon>
        <taxon>Pseudomonadati</taxon>
        <taxon>Pseudomonadota</taxon>
        <taxon>Alphaproteobacteria</taxon>
        <taxon>Hyphomicrobiales</taxon>
        <taxon>Brucellaceae</taxon>
        <taxon>Pseudochrobactrum</taxon>
    </lineage>
</organism>
<dbReference type="Proteomes" id="UP000252893">
    <property type="component" value="Unassembled WGS sequence"/>
</dbReference>
<accession>A0A366DNP3</accession>
<dbReference type="InterPro" id="IPR002711">
    <property type="entry name" value="HNH"/>
</dbReference>
<dbReference type="GO" id="GO:0008270">
    <property type="term" value="F:zinc ion binding"/>
    <property type="evidence" value="ECO:0007669"/>
    <property type="project" value="InterPro"/>
</dbReference>
<name>A0A366DNP3_9HYPH</name>
<proteinExistence type="predicted"/>
<gene>
    <name evidence="3" type="ORF">DFR47_11066</name>
</gene>
<dbReference type="InterPro" id="IPR003615">
    <property type="entry name" value="HNH_nuc"/>
</dbReference>
<sequence length="127" mass="13743">MSKRIEFSRKDKAKIIARANGKCEKCYAMLKTGEGEVDHILPCALGGEATMANGRLLCRVCHVEKTAGDIKAIRKSDRQRDKASGAVRPKSALAGRKRPKPALTKTLPPRAMFVPTNNVVSAKGGKL</sequence>
<evidence type="ECO:0000313" key="4">
    <source>
        <dbReference type="Proteomes" id="UP000252893"/>
    </source>
</evidence>
<dbReference type="EMBL" id="QNRH01000010">
    <property type="protein sequence ID" value="RBO91069.1"/>
    <property type="molecule type" value="Genomic_DNA"/>
</dbReference>
<comment type="caution">
    <text evidence="3">The sequence shown here is derived from an EMBL/GenBank/DDBJ whole genome shotgun (WGS) entry which is preliminary data.</text>
</comment>
<feature type="compositionally biased region" description="Basic and acidic residues" evidence="1">
    <location>
        <begin position="72"/>
        <end position="83"/>
    </location>
</feature>
<evidence type="ECO:0000259" key="2">
    <source>
        <dbReference type="SMART" id="SM00507"/>
    </source>
</evidence>
<dbReference type="OrthoDB" id="7864830at2"/>
<evidence type="ECO:0000313" key="3">
    <source>
        <dbReference type="EMBL" id="RBO91069.1"/>
    </source>
</evidence>
<evidence type="ECO:0000256" key="1">
    <source>
        <dbReference type="SAM" id="MobiDB-lite"/>
    </source>
</evidence>
<keyword evidence="3" id="KW-0378">Hydrolase</keyword>